<dbReference type="Pfam" id="PF08028">
    <property type="entry name" value="Acyl-CoA_dh_2"/>
    <property type="match status" value="1"/>
</dbReference>
<name>A0A160V765_9ZZZZ</name>
<dbReference type="Gene3D" id="2.40.110.10">
    <property type="entry name" value="Butyryl-CoA Dehydrogenase, subunit A, domain 2"/>
    <property type="match status" value="1"/>
</dbReference>
<dbReference type="PANTHER" id="PTHR43884:SF25">
    <property type="entry name" value="ACYL-COA DEHYDROGENASE YDBM-RELATED"/>
    <property type="match status" value="1"/>
</dbReference>
<dbReference type="GO" id="GO:0050660">
    <property type="term" value="F:flavin adenine dinucleotide binding"/>
    <property type="evidence" value="ECO:0007669"/>
    <property type="project" value="InterPro"/>
</dbReference>
<dbReference type="AlphaFoldDB" id="A0A160V765"/>
<evidence type="ECO:0000259" key="3">
    <source>
        <dbReference type="Pfam" id="PF08028"/>
    </source>
</evidence>
<dbReference type="PANTHER" id="PTHR43884">
    <property type="entry name" value="ACYL-COA DEHYDROGENASE"/>
    <property type="match status" value="1"/>
</dbReference>
<feature type="domain" description="Acyl-CoA dehydrogenase/oxidase N-terminal" evidence="2">
    <location>
        <begin position="27"/>
        <end position="110"/>
    </location>
</feature>
<gene>
    <name evidence="4" type="ORF">MGWOODY_Clf2567</name>
</gene>
<dbReference type="Gene3D" id="1.10.540.10">
    <property type="entry name" value="Acyl-CoA dehydrogenase/oxidase, N-terminal domain"/>
    <property type="match status" value="1"/>
</dbReference>
<dbReference type="InterPro" id="IPR037069">
    <property type="entry name" value="AcylCoA_DH/ox_N_sf"/>
</dbReference>
<sequence length="399" mass="42696">MVKKEQPLALAADLVQPREDLVRAANQAAGRIAGRAAEADRQRRVPVENIQDLHEAGLLTVAIPKEFGGSEADLVTQIAVYELIGGACASTAWVMGNHSVLCTRALGMMGEGAYSLIRDVAENGSLISHAAIPGGDTKSAPGGFVASGRWPFVSGSSISTWMFLSTLVDGDNRWMLMPTSQPGLTIEETWFAMAARGSMTHDVLLDNVFVPENMAPVSKRPAPHAPWLPDGPPVLKVPTKARVWMSGMMLGVAQAALDETVEFGKARSMTLGGATRGSMPGNQFAVADAAMYIESGRAFLVQEAQAITAKAISGEEFVPGDAARMEMAGLVARGNAQKAVDRLFGVRGAHGLFETDNFERYYRDVRMGTLHAVSTPDLVREEVGKHLFGIPLDVQPRWA</sequence>
<dbReference type="InterPro" id="IPR013107">
    <property type="entry name" value="Acyl-CoA_DH_C"/>
</dbReference>
<keyword evidence="1" id="KW-0560">Oxidoreductase</keyword>
<evidence type="ECO:0000256" key="1">
    <source>
        <dbReference type="ARBA" id="ARBA00023002"/>
    </source>
</evidence>
<protein>
    <submittedName>
        <fullName evidence="4">3-HSA hydroxylase, oxygenase</fullName>
    </submittedName>
</protein>
<dbReference type="SUPFAM" id="SSF56645">
    <property type="entry name" value="Acyl-CoA dehydrogenase NM domain-like"/>
    <property type="match status" value="1"/>
</dbReference>
<feature type="domain" description="Acyl-CoA dehydrogenase C-terminal" evidence="3">
    <location>
        <begin position="244"/>
        <end position="373"/>
    </location>
</feature>
<dbReference type="Pfam" id="PF02771">
    <property type="entry name" value="Acyl-CoA_dh_N"/>
    <property type="match status" value="1"/>
</dbReference>
<dbReference type="InterPro" id="IPR009100">
    <property type="entry name" value="AcylCoA_DH/oxidase_NM_dom_sf"/>
</dbReference>
<dbReference type="Gene3D" id="1.20.140.10">
    <property type="entry name" value="Butyryl-CoA Dehydrogenase, subunit A, domain 3"/>
    <property type="match status" value="1"/>
</dbReference>
<dbReference type="EMBL" id="FAXA01000116">
    <property type="protein sequence ID" value="CUV01686.1"/>
    <property type="molecule type" value="Genomic_DNA"/>
</dbReference>
<evidence type="ECO:0000313" key="4">
    <source>
        <dbReference type="EMBL" id="CUV01686.1"/>
    </source>
</evidence>
<dbReference type="InterPro" id="IPR036250">
    <property type="entry name" value="AcylCo_DH-like_C"/>
</dbReference>
<dbReference type="GO" id="GO:0003995">
    <property type="term" value="F:acyl-CoA dehydrogenase activity"/>
    <property type="evidence" value="ECO:0007669"/>
    <property type="project" value="TreeGrafter"/>
</dbReference>
<dbReference type="InterPro" id="IPR046373">
    <property type="entry name" value="Acyl-CoA_Oxase/DH_mid-dom_sf"/>
</dbReference>
<dbReference type="PIRSF" id="PIRSF016578">
    <property type="entry name" value="HsaA"/>
    <property type="match status" value="1"/>
</dbReference>
<proteinExistence type="predicted"/>
<dbReference type="SUPFAM" id="SSF47203">
    <property type="entry name" value="Acyl-CoA dehydrogenase C-terminal domain-like"/>
    <property type="match status" value="1"/>
</dbReference>
<organism evidence="4">
    <name type="scientific">hydrothermal vent metagenome</name>
    <dbReference type="NCBI Taxonomy" id="652676"/>
    <lineage>
        <taxon>unclassified sequences</taxon>
        <taxon>metagenomes</taxon>
        <taxon>ecological metagenomes</taxon>
    </lineage>
</organism>
<accession>A0A160V765</accession>
<dbReference type="InterPro" id="IPR013786">
    <property type="entry name" value="AcylCoA_DH/ox_N"/>
</dbReference>
<evidence type="ECO:0000259" key="2">
    <source>
        <dbReference type="Pfam" id="PF02771"/>
    </source>
</evidence>
<reference evidence="4" key="1">
    <citation type="submission" date="2015-10" db="EMBL/GenBank/DDBJ databases">
        <authorList>
            <person name="Gilbert D.G."/>
        </authorList>
    </citation>
    <scope>NUCLEOTIDE SEQUENCE</scope>
</reference>